<evidence type="ECO:0000256" key="3">
    <source>
        <dbReference type="ARBA" id="ARBA00022917"/>
    </source>
</evidence>
<dbReference type="NCBIfam" id="TIGR00231">
    <property type="entry name" value="small_GTP"/>
    <property type="match status" value="1"/>
</dbReference>
<dbReference type="RefSeq" id="WP_212904833.1">
    <property type="nucleotide sequence ID" value="NZ_BOPZ01000028.1"/>
</dbReference>
<dbReference type="AlphaFoldDB" id="A0A919S2A8"/>
<dbReference type="InterPro" id="IPR035647">
    <property type="entry name" value="EFG_III/V"/>
</dbReference>
<dbReference type="Pfam" id="PF00009">
    <property type="entry name" value="GTP_EFTU"/>
    <property type="match status" value="1"/>
</dbReference>
<dbReference type="PROSITE" id="PS51722">
    <property type="entry name" value="G_TR_2"/>
    <property type="match status" value="1"/>
</dbReference>
<sequence length="651" mass="74269">MNKTIGILAHVDAGKTTFAEQILYHTKSIRNRGRVDHKNSFLDSHSIEKERGITVFSDQGIFHYNSSVYYLIDTPGHIDFSPEMERSIQVMDYAIIIISGVEGVQGHTETVWQLLRKYGIPTFFFINKTDRVGASIEDTLNEIRLNLTKDVCFITESFDKGSMSQELIEFIAERDDVLFEKYIEEGYEKDIWLNYMKNMIKENKVFPCLSGSALQDIGIDSFLEKLDILTYTKYCDEEEFSGRVYKIRYDEQGSRVTYIKALSGTLKVREEICLEIDKNSCYEKVSQIRIYNGSKFKTVDKASAGELFAVTGLSSAAIGDGIGALREKVNYEMVPILKSKVIFDKTLNSKDVLRCFKILESEDPALNIIWDEKLQEIQVHIMGIIQLEVLKQLVKERFDLSVDFGPCEILYKETILTGVNGYGHFEPLGHYAEVHLRLEPAERNSGIIFENVCHTDDLTIGNQNLVRTHIFEREHHGIVTGSSITDLKITLLTGRAHNKHTSGGDFREATLRALRQGLEKAKNVLLEPYYRFKMEVELDYMGRVLSDIQKLNGSFESPQTFYNKAVITGRGPVATFMDYGIEFISLTRGKGKINFIFDGYDICHNEEEVIKKRGYDKNADVQYTSTSIFCSKGQAFLVNGDEAKAYMHCLR</sequence>
<dbReference type="Pfam" id="PF00679">
    <property type="entry name" value="EFG_C"/>
    <property type="match status" value="1"/>
</dbReference>
<dbReference type="SMART" id="SM00889">
    <property type="entry name" value="EFG_IV"/>
    <property type="match status" value="1"/>
</dbReference>
<gene>
    <name evidence="7" type="primary">tet(M)</name>
    <name evidence="7" type="ORF">CPJCM30710_28200</name>
</gene>
<dbReference type="PANTHER" id="PTHR43261:SF1">
    <property type="entry name" value="RIBOSOME-RELEASING FACTOR 2, MITOCHONDRIAL"/>
    <property type="match status" value="1"/>
</dbReference>
<name>A0A919S2A8_9CLOT</name>
<keyword evidence="2" id="KW-0547">Nucleotide-binding</keyword>
<evidence type="ECO:0000256" key="5">
    <source>
        <dbReference type="ARBA" id="ARBA00023251"/>
    </source>
</evidence>
<dbReference type="InterPro" id="IPR053905">
    <property type="entry name" value="EF-G-like_DII"/>
</dbReference>
<organism evidence="7 8">
    <name type="scientific">Clostridium polyendosporum</name>
    <dbReference type="NCBI Taxonomy" id="69208"/>
    <lineage>
        <taxon>Bacteria</taxon>
        <taxon>Bacillati</taxon>
        <taxon>Bacillota</taxon>
        <taxon>Clostridia</taxon>
        <taxon>Eubacteriales</taxon>
        <taxon>Clostridiaceae</taxon>
        <taxon>Clostridium</taxon>
    </lineage>
</organism>
<dbReference type="Gene3D" id="3.40.50.300">
    <property type="entry name" value="P-loop containing nucleotide triphosphate hydrolases"/>
    <property type="match status" value="1"/>
</dbReference>
<dbReference type="InterPro" id="IPR009000">
    <property type="entry name" value="Transl_B-barrel_sf"/>
</dbReference>
<accession>A0A919S2A8</accession>
<dbReference type="InterPro" id="IPR035650">
    <property type="entry name" value="Tet_C"/>
</dbReference>
<dbReference type="InterPro" id="IPR027417">
    <property type="entry name" value="P-loop_NTPase"/>
</dbReference>
<dbReference type="InterPro" id="IPR005517">
    <property type="entry name" value="Transl_elong_EFG/EF2_IV"/>
</dbReference>
<dbReference type="GO" id="GO:0006412">
    <property type="term" value="P:translation"/>
    <property type="evidence" value="ECO:0007669"/>
    <property type="project" value="UniProtKB-KW"/>
</dbReference>
<dbReference type="InterPro" id="IPR014721">
    <property type="entry name" value="Ribsml_uS5_D2-typ_fold_subgr"/>
</dbReference>
<dbReference type="PRINTS" id="PR00315">
    <property type="entry name" value="ELONGATNFCT"/>
</dbReference>
<dbReference type="SUPFAM" id="SSF52540">
    <property type="entry name" value="P-loop containing nucleoside triphosphate hydrolases"/>
    <property type="match status" value="1"/>
</dbReference>
<protein>
    <submittedName>
        <fullName evidence="7">Tetracycline resistance protein</fullName>
    </submittedName>
</protein>
<dbReference type="PRINTS" id="PR01037">
    <property type="entry name" value="TCRTETOQM"/>
</dbReference>
<dbReference type="Pfam" id="PF03764">
    <property type="entry name" value="EFG_IV"/>
    <property type="match status" value="1"/>
</dbReference>
<dbReference type="Gene3D" id="3.30.70.870">
    <property type="entry name" value="Elongation Factor G (Translational Gtpase), domain 3"/>
    <property type="match status" value="1"/>
</dbReference>
<keyword evidence="8" id="KW-1185">Reference proteome</keyword>
<keyword evidence="5" id="KW-0046">Antibiotic resistance</keyword>
<dbReference type="PANTHER" id="PTHR43261">
    <property type="entry name" value="TRANSLATION ELONGATION FACTOR G-RELATED"/>
    <property type="match status" value="1"/>
</dbReference>
<keyword evidence="4" id="KW-0342">GTP-binding</keyword>
<feature type="domain" description="Tr-type G" evidence="6">
    <location>
        <begin position="1"/>
        <end position="234"/>
    </location>
</feature>
<dbReference type="GO" id="GO:0005525">
    <property type="term" value="F:GTP binding"/>
    <property type="evidence" value="ECO:0007669"/>
    <property type="project" value="UniProtKB-KW"/>
</dbReference>
<dbReference type="SMART" id="SM00838">
    <property type="entry name" value="EFG_C"/>
    <property type="match status" value="1"/>
</dbReference>
<dbReference type="SUPFAM" id="SSF50447">
    <property type="entry name" value="Translation proteins"/>
    <property type="match status" value="1"/>
</dbReference>
<dbReference type="GO" id="GO:0046677">
    <property type="term" value="P:response to antibiotic"/>
    <property type="evidence" value="ECO:0007669"/>
    <property type="project" value="UniProtKB-KW"/>
</dbReference>
<dbReference type="Gene3D" id="2.40.30.10">
    <property type="entry name" value="Translation factors"/>
    <property type="match status" value="1"/>
</dbReference>
<evidence type="ECO:0000313" key="7">
    <source>
        <dbReference type="EMBL" id="GIM30154.1"/>
    </source>
</evidence>
<evidence type="ECO:0000313" key="8">
    <source>
        <dbReference type="Proteomes" id="UP000679179"/>
    </source>
</evidence>
<dbReference type="Gene3D" id="3.30.70.240">
    <property type="match status" value="1"/>
</dbReference>
<dbReference type="EMBL" id="BOPZ01000028">
    <property type="protein sequence ID" value="GIM30154.1"/>
    <property type="molecule type" value="Genomic_DNA"/>
</dbReference>
<dbReference type="InterPro" id="IPR000795">
    <property type="entry name" value="T_Tr_GTP-bd_dom"/>
</dbReference>
<dbReference type="CDD" id="cd03711">
    <property type="entry name" value="Tet_C"/>
    <property type="match status" value="1"/>
</dbReference>
<dbReference type="GO" id="GO:0032790">
    <property type="term" value="P:ribosome disassembly"/>
    <property type="evidence" value="ECO:0007669"/>
    <property type="project" value="TreeGrafter"/>
</dbReference>
<comment type="function">
    <text evidence="1">Abolishes the inhibitory effect of tetracyclin on protein synthesis by a non-covalent modification of the ribosomes.</text>
</comment>
<dbReference type="InterPro" id="IPR005225">
    <property type="entry name" value="Small_GTP-bd"/>
</dbReference>
<evidence type="ECO:0000259" key="6">
    <source>
        <dbReference type="PROSITE" id="PS51722"/>
    </source>
</evidence>
<dbReference type="InterPro" id="IPR000640">
    <property type="entry name" value="EFG_V-like"/>
</dbReference>
<dbReference type="SUPFAM" id="SSF54980">
    <property type="entry name" value="EF-G C-terminal domain-like"/>
    <property type="match status" value="2"/>
</dbReference>
<evidence type="ECO:0000256" key="2">
    <source>
        <dbReference type="ARBA" id="ARBA00022741"/>
    </source>
</evidence>
<dbReference type="SUPFAM" id="SSF54211">
    <property type="entry name" value="Ribosomal protein S5 domain 2-like"/>
    <property type="match status" value="1"/>
</dbReference>
<dbReference type="Proteomes" id="UP000679179">
    <property type="component" value="Unassembled WGS sequence"/>
</dbReference>
<proteinExistence type="predicted"/>
<comment type="caution">
    <text evidence="7">The sequence shown here is derived from an EMBL/GenBank/DDBJ whole genome shotgun (WGS) entry which is preliminary data.</text>
</comment>
<reference evidence="7" key="1">
    <citation type="submission" date="2021-03" db="EMBL/GenBank/DDBJ databases">
        <title>Taxonomic study of Clostridium polyendosporum from meadow-gley soil under rice.</title>
        <authorList>
            <person name="Kobayashi H."/>
            <person name="Tanizawa Y."/>
            <person name="Yagura M."/>
        </authorList>
    </citation>
    <scope>NUCLEOTIDE SEQUENCE</scope>
    <source>
        <strain evidence="7">JCM 30710</strain>
    </source>
</reference>
<dbReference type="InterPro" id="IPR020568">
    <property type="entry name" value="Ribosomal_Su5_D2-typ_SF"/>
</dbReference>
<evidence type="ECO:0000256" key="1">
    <source>
        <dbReference type="ARBA" id="ARBA00003987"/>
    </source>
</evidence>
<keyword evidence="3" id="KW-0648">Protein biosynthesis</keyword>
<dbReference type="Gene3D" id="3.30.230.10">
    <property type="match status" value="1"/>
</dbReference>
<dbReference type="Pfam" id="PF22042">
    <property type="entry name" value="EF-G_D2"/>
    <property type="match status" value="1"/>
</dbReference>
<evidence type="ECO:0000256" key="4">
    <source>
        <dbReference type="ARBA" id="ARBA00023134"/>
    </source>
</evidence>
<dbReference type="GO" id="GO:0003924">
    <property type="term" value="F:GTPase activity"/>
    <property type="evidence" value="ECO:0007669"/>
    <property type="project" value="InterPro"/>
</dbReference>